<keyword evidence="10" id="KW-1185">Reference proteome</keyword>
<evidence type="ECO:0000259" key="7">
    <source>
        <dbReference type="Pfam" id="PF00460"/>
    </source>
</evidence>
<dbReference type="EMBL" id="JAATOP010000001">
    <property type="protein sequence ID" value="NIY70856.1"/>
    <property type="molecule type" value="Genomic_DNA"/>
</dbReference>
<comment type="subunit">
    <text evidence="5 6">The basal body constitutes a major portion of the flagellar organelle and consists of four rings (L,P,S, and M) mounted on a central rod. The rod consists of about 26 subunits of FlgG in the distal portion, and FlgB, FlgC and FlgF are thought to build up the proximal portion of the rod with about 6 subunits each.</text>
</comment>
<evidence type="ECO:0000256" key="5">
    <source>
        <dbReference type="ARBA" id="ARBA00025933"/>
    </source>
</evidence>
<organism evidence="9 10">
    <name type="scientific">Marivivens donghaensis</name>
    <dbReference type="NCBI Taxonomy" id="1699413"/>
    <lineage>
        <taxon>Bacteria</taxon>
        <taxon>Pseudomonadati</taxon>
        <taxon>Pseudomonadota</taxon>
        <taxon>Alphaproteobacteria</taxon>
        <taxon>Rhodobacterales</taxon>
        <taxon>Paracoccaceae</taxon>
        <taxon>Marivivens group</taxon>
        <taxon>Marivivens</taxon>
    </lineage>
</organism>
<dbReference type="InterPro" id="IPR010930">
    <property type="entry name" value="Flg_bb/hook_C_dom"/>
</dbReference>
<dbReference type="Pfam" id="PF06429">
    <property type="entry name" value="Flg_bbr_C"/>
    <property type="match status" value="1"/>
</dbReference>
<evidence type="ECO:0000256" key="3">
    <source>
        <dbReference type="ARBA" id="ARBA00017941"/>
    </source>
</evidence>
<evidence type="ECO:0000256" key="1">
    <source>
        <dbReference type="ARBA" id="ARBA00004117"/>
    </source>
</evidence>
<feature type="domain" description="Flagellar basal body rod protein N-terminal" evidence="7">
    <location>
        <begin position="9"/>
        <end position="32"/>
    </location>
</feature>
<evidence type="ECO:0000256" key="4">
    <source>
        <dbReference type="ARBA" id="ARBA00023143"/>
    </source>
</evidence>
<dbReference type="PANTHER" id="PTHR30435">
    <property type="entry name" value="FLAGELLAR PROTEIN"/>
    <property type="match status" value="1"/>
</dbReference>
<evidence type="ECO:0000313" key="9">
    <source>
        <dbReference type="EMBL" id="NIY70856.1"/>
    </source>
</evidence>
<dbReference type="RefSeq" id="WP_167635752.1">
    <property type="nucleotide sequence ID" value="NZ_JAATOP010000001.1"/>
</dbReference>
<keyword evidence="9" id="KW-0966">Cell projection</keyword>
<dbReference type="InterPro" id="IPR006299">
    <property type="entry name" value="FlgC"/>
</dbReference>
<evidence type="ECO:0000256" key="2">
    <source>
        <dbReference type="ARBA" id="ARBA00009677"/>
    </source>
</evidence>
<sequence>MANFNVFDVGKMAMSAQMVRMNATASNLANASSLGSTPEEAYHAIRPVFETEYAKGHAGLNSLATVRATEVKALDREPKALFRPDHPQADENGFVYASTVNTEEEMVDMLEASRQYQNVLEAVSTMRTLMSRTMAMGK</sequence>
<comment type="subcellular location">
    <subcellularLocation>
        <location evidence="1 6">Bacterial flagellum basal body</location>
    </subcellularLocation>
</comment>
<feature type="domain" description="Flagellar basal-body/hook protein C-terminal" evidence="8">
    <location>
        <begin position="92"/>
        <end position="134"/>
    </location>
</feature>
<proteinExistence type="inferred from homology"/>
<keyword evidence="9" id="KW-0282">Flagellum</keyword>
<comment type="caution">
    <text evidence="9">The sequence shown here is derived from an EMBL/GenBank/DDBJ whole genome shotgun (WGS) entry which is preliminary data.</text>
</comment>
<dbReference type="PROSITE" id="PS00588">
    <property type="entry name" value="FLAGELLA_BB_ROD"/>
    <property type="match status" value="1"/>
</dbReference>
<protein>
    <recommendedName>
        <fullName evidence="3 6">Flagellar basal-body rod protein FlgC</fullName>
    </recommendedName>
</protein>
<comment type="similarity">
    <text evidence="2">Belongs to the flagella basal body rod proteins family.</text>
</comment>
<keyword evidence="4 6" id="KW-0975">Bacterial flagellum</keyword>
<evidence type="ECO:0000259" key="8">
    <source>
        <dbReference type="Pfam" id="PF06429"/>
    </source>
</evidence>
<dbReference type="Proteomes" id="UP000709466">
    <property type="component" value="Unassembled WGS sequence"/>
</dbReference>
<keyword evidence="9" id="KW-0969">Cilium</keyword>
<dbReference type="InterPro" id="IPR019776">
    <property type="entry name" value="Flagellar_basal_body_rod_CS"/>
</dbReference>
<evidence type="ECO:0000313" key="10">
    <source>
        <dbReference type="Proteomes" id="UP000709466"/>
    </source>
</evidence>
<dbReference type="InterPro" id="IPR001444">
    <property type="entry name" value="Flag_bb_rod_N"/>
</dbReference>
<dbReference type="PANTHER" id="PTHR30435:SF2">
    <property type="entry name" value="FLAGELLAR BASAL-BODY ROD PROTEIN FLGC"/>
    <property type="match status" value="1"/>
</dbReference>
<reference evidence="9 10" key="1">
    <citation type="submission" date="2020-03" db="EMBL/GenBank/DDBJ databases">
        <title>Bacterial isolates of synthetic phycosphere.</title>
        <authorList>
            <person name="Fu H."/>
            <person name="Moran M.A."/>
        </authorList>
    </citation>
    <scope>NUCLEOTIDE SEQUENCE [LARGE SCALE GENOMIC DNA]</scope>
    <source>
        <strain evidence="9 10">HF1</strain>
    </source>
</reference>
<name>A0ABX0VSU4_9RHOB</name>
<dbReference type="Pfam" id="PF00460">
    <property type="entry name" value="Flg_bb_rod"/>
    <property type="match status" value="1"/>
</dbReference>
<accession>A0ABX0VSU4</accession>
<evidence type="ECO:0000256" key="6">
    <source>
        <dbReference type="RuleBase" id="RU362062"/>
    </source>
</evidence>
<dbReference type="NCBIfam" id="TIGR01395">
    <property type="entry name" value="FlgC"/>
    <property type="match status" value="1"/>
</dbReference>
<gene>
    <name evidence="9" type="primary">flgC</name>
    <name evidence="9" type="ORF">HCZ30_00235</name>
</gene>